<feature type="signal peptide" evidence="1">
    <location>
        <begin position="1"/>
        <end position="15"/>
    </location>
</feature>
<evidence type="ECO:0000256" key="1">
    <source>
        <dbReference type="SAM" id="SignalP"/>
    </source>
</evidence>
<proteinExistence type="predicted"/>
<evidence type="ECO:0000313" key="3">
    <source>
        <dbReference type="Proteomes" id="UP000186922"/>
    </source>
</evidence>
<keyword evidence="1" id="KW-0732">Signal</keyword>
<sequence>MLPIFAFLLIGSACGATLNIVSPRAAPVPVVLIARADNITEEKTTLKPVGLSVVPLVEVTTQATTEHVETTMAPATTKAQVTALLQIATVTPRPAKNNGNKKNPARVAAHRTVMTTEVPQSRFNTVNATRLPATTPSHGKKSGGRLTRIEKTQVEKTVVIGEGLGGDDLQTALRGRREEATTAVVQIIQGSTTETPVVNGTIPVVVVSATVIPVEVVNVTVGSGEVVKKELDRPARQLVTGGGVGGVPMGPVGGVGAGMGPVGGMGGLGVGGFNGGMGMGGLGGGMGLGGFNGGLGGFNGGMASFGAGVGGIGGGMGTGLGGAVVEDTVTEEIVTP</sequence>
<protein>
    <submittedName>
        <fullName evidence="2">Uncharacterized protein</fullName>
    </submittedName>
</protein>
<reference evidence="2 3" key="1">
    <citation type="journal article" date="2016" name="Nat. Commun.">
        <title>Extremotolerant tardigrade genome and improved radiotolerance of human cultured cells by tardigrade-unique protein.</title>
        <authorList>
            <person name="Hashimoto T."/>
            <person name="Horikawa D.D."/>
            <person name="Saito Y."/>
            <person name="Kuwahara H."/>
            <person name="Kozuka-Hata H."/>
            <person name="Shin-I T."/>
            <person name="Minakuchi Y."/>
            <person name="Ohishi K."/>
            <person name="Motoyama A."/>
            <person name="Aizu T."/>
            <person name="Enomoto A."/>
            <person name="Kondo K."/>
            <person name="Tanaka S."/>
            <person name="Hara Y."/>
            <person name="Koshikawa S."/>
            <person name="Sagara H."/>
            <person name="Miura T."/>
            <person name="Yokobori S."/>
            <person name="Miyagawa K."/>
            <person name="Suzuki Y."/>
            <person name="Kubo T."/>
            <person name="Oyama M."/>
            <person name="Kohara Y."/>
            <person name="Fujiyama A."/>
            <person name="Arakawa K."/>
            <person name="Katayama T."/>
            <person name="Toyoda A."/>
            <person name="Kunieda T."/>
        </authorList>
    </citation>
    <scope>NUCLEOTIDE SEQUENCE [LARGE SCALE GENOMIC DNA]</scope>
    <source>
        <strain evidence="2 3">YOKOZUNA-1</strain>
    </source>
</reference>
<name>A0A1D1UXK9_RAMVA</name>
<comment type="caution">
    <text evidence="2">The sequence shown here is derived from an EMBL/GenBank/DDBJ whole genome shotgun (WGS) entry which is preliminary data.</text>
</comment>
<evidence type="ECO:0000313" key="2">
    <source>
        <dbReference type="EMBL" id="GAU94201.1"/>
    </source>
</evidence>
<dbReference type="EMBL" id="BDGG01000002">
    <property type="protein sequence ID" value="GAU94201.1"/>
    <property type="molecule type" value="Genomic_DNA"/>
</dbReference>
<accession>A0A1D1UXK9</accession>
<dbReference type="Proteomes" id="UP000186922">
    <property type="component" value="Unassembled WGS sequence"/>
</dbReference>
<feature type="chain" id="PRO_5012814088" evidence="1">
    <location>
        <begin position="16"/>
        <end position="336"/>
    </location>
</feature>
<organism evidence="2 3">
    <name type="scientific">Ramazzottius varieornatus</name>
    <name type="common">Water bear</name>
    <name type="synonym">Tardigrade</name>
    <dbReference type="NCBI Taxonomy" id="947166"/>
    <lineage>
        <taxon>Eukaryota</taxon>
        <taxon>Metazoa</taxon>
        <taxon>Ecdysozoa</taxon>
        <taxon>Tardigrada</taxon>
        <taxon>Eutardigrada</taxon>
        <taxon>Parachela</taxon>
        <taxon>Hypsibioidea</taxon>
        <taxon>Ramazzottiidae</taxon>
        <taxon>Ramazzottius</taxon>
    </lineage>
</organism>
<keyword evidence="3" id="KW-1185">Reference proteome</keyword>
<gene>
    <name evidence="2" type="primary">RvY_06023</name>
    <name evidence="2" type="synonym">RvY_06023.1</name>
    <name evidence="2" type="ORF">RvY_06023-1</name>
</gene>
<dbReference type="AlphaFoldDB" id="A0A1D1UXK9"/>